<sequence>MRRKEEDKKPEESLISVASWNCNPHPRSILPSTAKLGPCSSFTMAILISAFPSAAIGILLLWTLFTRVRNWYRLRHIPGPPAAAWSKLWLAQRQYGGKLLTHLRETSKKYGTDNGLSPPSLLS</sequence>
<reference evidence="2" key="1">
    <citation type="journal article" date="2023" name="Mol. Phylogenet. Evol.">
        <title>Genome-scale phylogeny and comparative genomics of the fungal order Sordariales.</title>
        <authorList>
            <person name="Hensen N."/>
            <person name="Bonometti L."/>
            <person name="Westerberg I."/>
            <person name="Brannstrom I.O."/>
            <person name="Guillou S."/>
            <person name="Cros-Aarteil S."/>
            <person name="Calhoun S."/>
            <person name="Haridas S."/>
            <person name="Kuo A."/>
            <person name="Mondo S."/>
            <person name="Pangilinan J."/>
            <person name="Riley R."/>
            <person name="LaButti K."/>
            <person name="Andreopoulos B."/>
            <person name="Lipzen A."/>
            <person name="Chen C."/>
            <person name="Yan M."/>
            <person name="Daum C."/>
            <person name="Ng V."/>
            <person name="Clum A."/>
            <person name="Steindorff A."/>
            <person name="Ohm R.A."/>
            <person name="Martin F."/>
            <person name="Silar P."/>
            <person name="Natvig D.O."/>
            <person name="Lalanne C."/>
            <person name="Gautier V."/>
            <person name="Ament-Velasquez S.L."/>
            <person name="Kruys A."/>
            <person name="Hutchinson M.I."/>
            <person name="Powell A.J."/>
            <person name="Barry K."/>
            <person name="Miller A.N."/>
            <person name="Grigoriev I.V."/>
            <person name="Debuchy R."/>
            <person name="Gladieux P."/>
            <person name="Hiltunen Thoren M."/>
            <person name="Johannesson H."/>
        </authorList>
    </citation>
    <scope>NUCLEOTIDE SEQUENCE</scope>
    <source>
        <strain evidence="2">CBS 731.68</strain>
    </source>
</reference>
<accession>A0AAN6TQX1</accession>
<evidence type="ECO:0000313" key="3">
    <source>
        <dbReference type="Proteomes" id="UP001302602"/>
    </source>
</evidence>
<proteinExistence type="predicted"/>
<evidence type="ECO:0000256" key="1">
    <source>
        <dbReference type="SAM" id="Phobius"/>
    </source>
</evidence>
<dbReference type="RefSeq" id="XP_062642812.1">
    <property type="nucleotide sequence ID" value="XM_062786785.1"/>
</dbReference>
<dbReference type="GeneID" id="87823554"/>
<protein>
    <submittedName>
        <fullName evidence="2">Uncharacterized protein</fullName>
    </submittedName>
</protein>
<reference evidence="2" key="2">
    <citation type="submission" date="2023-05" db="EMBL/GenBank/DDBJ databases">
        <authorList>
            <consortium name="Lawrence Berkeley National Laboratory"/>
            <person name="Steindorff A."/>
            <person name="Hensen N."/>
            <person name="Bonometti L."/>
            <person name="Westerberg I."/>
            <person name="Brannstrom I.O."/>
            <person name="Guillou S."/>
            <person name="Cros-Aarteil S."/>
            <person name="Calhoun S."/>
            <person name="Haridas S."/>
            <person name="Kuo A."/>
            <person name="Mondo S."/>
            <person name="Pangilinan J."/>
            <person name="Riley R."/>
            <person name="Labutti K."/>
            <person name="Andreopoulos B."/>
            <person name="Lipzen A."/>
            <person name="Chen C."/>
            <person name="Yanf M."/>
            <person name="Daum C."/>
            <person name="Ng V."/>
            <person name="Clum A."/>
            <person name="Ohm R."/>
            <person name="Martin F."/>
            <person name="Silar P."/>
            <person name="Natvig D."/>
            <person name="Lalanne C."/>
            <person name="Gautier V."/>
            <person name="Ament-Velasquez S.L."/>
            <person name="Kruys A."/>
            <person name="Hutchinson M.I."/>
            <person name="Powell A.J."/>
            <person name="Barry K."/>
            <person name="Miller A.N."/>
            <person name="Grigoriev I.V."/>
            <person name="Debuchy R."/>
            <person name="Gladieux P."/>
            <person name="Thoren M.H."/>
            <person name="Johannesson H."/>
        </authorList>
    </citation>
    <scope>NUCLEOTIDE SEQUENCE</scope>
    <source>
        <strain evidence="2">CBS 731.68</strain>
    </source>
</reference>
<evidence type="ECO:0000313" key="2">
    <source>
        <dbReference type="EMBL" id="KAK4119039.1"/>
    </source>
</evidence>
<keyword evidence="3" id="KW-1185">Reference proteome</keyword>
<name>A0AAN6TQX1_9PEZI</name>
<gene>
    <name evidence="2" type="ORF">N657DRAFT_319964</name>
</gene>
<dbReference type="AlphaFoldDB" id="A0AAN6TQX1"/>
<keyword evidence="1" id="KW-0812">Transmembrane</keyword>
<keyword evidence="1" id="KW-0472">Membrane</keyword>
<comment type="caution">
    <text evidence="2">The sequence shown here is derived from an EMBL/GenBank/DDBJ whole genome shotgun (WGS) entry which is preliminary data.</text>
</comment>
<dbReference type="Proteomes" id="UP001302602">
    <property type="component" value="Unassembled WGS sequence"/>
</dbReference>
<organism evidence="2 3">
    <name type="scientific">Parathielavia appendiculata</name>
    <dbReference type="NCBI Taxonomy" id="2587402"/>
    <lineage>
        <taxon>Eukaryota</taxon>
        <taxon>Fungi</taxon>
        <taxon>Dikarya</taxon>
        <taxon>Ascomycota</taxon>
        <taxon>Pezizomycotina</taxon>
        <taxon>Sordariomycetes</taxon>
        <taxon>Sordariomycetidae</taxon>
        <taxon>Sordariales</taxon>
        <taxon>Chaetomiaceae</taxon>
        <taxon>Parathielavia</taxon>
    </lineage>
</organism>
<dbReference type="EMBL" id="MU853254">
    <property type="protein sequence ID" value="KAK4119039.1"/>
    <property type="molecule type" value="Genomic_DNA"/>
</dbReference>
<keyword evidence="1" id="KW-1133">Transmembrane helix</keyword>
<feature type="transmembrane region" description="Helical" evidence="1">
    <location>
        <begin position="42"/>
        <end position="65"/>
    </location>
</feature>